<dbReference type="EMBL" id="JAEDAM010000089">
    <property type="protein sequence ID" value="MBS8122408.1"/>
    <property type="molecule type" value="Genomic_DNA"/>
</dbReference>
<reference evidence="1 2" key="1">
    <citation type="journal article" date="2021" name="Nat. Commun.">
        <title>Reductive evolution and unique predatory mode in the CPR bacterium Vampirococcus lugosii.</title>
        <authorList>
            <person name="Moreira D."/>
            <person name="Zivanovic Y."/>
            <person name="Lopez-Archilla A.I."/>
            <person name="Iniesto M."/>
            <person name="Lopez-Garcia P."/>
        </authorList>
    </citation>
    <scope>NUCLEOTIDE SEQUENCE [LARGE SCALE GENOMIC DNA]</scope>
    <source>
        <strain evidence="1">Chiprana</strain>
    </source>
</reference>
<organism evidence="1 2">
    <name type="scientific">Candidatus Vampirococcus lugosii</name>
    <dbReference type="NCBI Taxonomy" id="2789015"/>
    <lineage>
        <taxon>Bacteria</taxon>
        <taxon>Candidatus Absconditibacteriota</taxon>
        <taxon>Vampirococcus</taxon>
    </lineage>
</organism>
<proteinExistence type="predicted"/>
<evidence type="ECO:0008006" key="3">
    <source>
        <dbReference type="Google" id="ProtNLM"/>
    </source>
</evidence>
<evidence type="ECO:0000313" key="2">
    <source>
        <dbReference type="Proteomes" id="UP000680365"/>
    </source>
</evidence>
<name>A0ABS5QP56_9BACT</name>
<feature type="non-terminal residue" evidence="1">
    <location>
        <position position="1"/>
    </location>
</feature>
<protein>
    <recommendedName>
        <fullName evidence="3">Fibrobacter succinogenes major paralogous domain-containing protein</fullName>
    </recommendedName>
</protein>
<gene>
    <name evidence="1" type="ORF">VAMP_470n1</name>
</gene>
<evidence type="ECO:0000313" key="1">
    <source>
        <dbReference type="EMBL" id="MBS8122408.1"/>
    </source>
</evidence>
<dbReference type="RefSeq" id="WP_213349838.1">
    <property type="nucleotide sequence ID" value="NZ_JAEDAM010000089.1"/>
</dbReference>
<accession>A0ABS5QP56</accession>
<sequence>GSSFIVLGDNSEIVKKQDGTSLSGDSLDEVFSGVNEYVEQQGSTGASDGGGGSGWKCGDDITTKDGTETYTTKKMDDGMCWTTQNMRHPVMDKIPSEDAQSTDGIWYASGDSSTKDDYGLLYDWYTAMGLTGDHGGDEFIEKLDTSVCGQLGSGWQLPSGEERFAVGTGVVDIYSPGSRYSSPGENDWMFSDKYTIHWTASILDTPTPAFRRFMRDGSKPIGIWRYRIEDDRNDGWSGYSVVCRKE</sequence>
<dbReference type="Proteomes" id="UP000680365">
    <property type="component" value="Unassembled WGS sequence"/>
</dbReference>
<comment type="caution">
    <text evidence="1">The sequence shown here is derived from an EMBL/GenBank/DDBJ whole genome shotgun (WGS) entry which is preliminary data.</text>
</comment>
<keyword evidence="2" id="KW-1185">Reference proteome</keyword>